<dbReference type="Proteomes" id="UP000186922">
    <property type="component" value="Unassembled WGS sequence"/>
</dbReference>
<accession>A0A1D1VVA9</accession>
<evidence type="ECO:0000259" key="1">
    <source>
        <dbReference type="PROSITE" id="PS50181"/>
    </source>
</evidence>
<keyword evidence="3" id="KW-1185">Reference proteome</keyword>
<dbReference type="Pfam" id="PF00646">
    <property type="entry name" value="F-box"/>
    <property type="match status" value="1"/>
</dbReference>
<sequence>MTVTKTLAESYVVDEADACSGKRFCSGLHSAKKVTAETTPHTGQKPESVVTLTDLPPLLLREIFQHMHLYQRLYYRTVCKDWKDLLDSRSLREKHALALLPIAVGSSVGTRDYACEMSKDCGRPWCRSLWHATEMVWLVDQVYMLNERENHQKELTELKTEVEKFVSCYEYMAFSGRLDEMLTKHVDPPKTTSVPCKIVAENHESFVV</sequence>
<protein>
    <recommendedName>
        <fullName evidence="1">F-box domain-containing protein</fullName>
    </recommendedName>
</protein>
<dbReference type="Gene3D" id="1.20.1280.50">
    <property type="match status" value="1"/>
</dbReference>
<dbReference type="PROSITE" id="PS50181">
    <property type="entry name" value="FBOX"/>
    <property type="match status" value="1"/>
</dbReference>
<dbReference type="InterPro" id="IPR036047">
    <property type="entry name" value="F-box-like_dom_sf"/>
</dbReference>
<evidence type="ECO:0000313" key="2">
    <source>
        <dbReference type="EMBL" id="GAV04971.1"/>
    </source>
</evidence>
<evidence type="ECO:0000313" key="3">
    <source>
        <dbReference type="Proteomes" id="UP000186922"/>
    </source>
</evidence>
<dbReference type="SUPFAM" id="SSF81383">
    <property type="entry name" value="F-box domain"/>
    <property type="match status" value="1"/>
</dbReference>
<dbReference type="AlphaFoldDB" id="A0A1D1VVA9"/>
<dbReference type="SMART" id="SM00256">
    <property type="entry name" value="FBOX"/>
    <property type="match status" value="1"/>
</dbReference>
<name>A0A1D1VVA9_RAMVA</name>
<comment type="caution">
    <text evidence="2">The sequence shown here is derived from an EMBL/GenBank/DDBJ whole genome shotgun (WGS) entry which is preliminary data.</text>
</comment>
<feature type="domain" description="F-box" evidence="1">
    <location>
        <begin position="49"/>
        <end position="95"/>
    </location>
</feature>
<dbReference type="InterPro" id="IPR001810">
    <property type="entry name" value="F-box_dom"/>
</dbReference>
<proteinExistence type="predicted"/>
<reference evidence="2 3" key="1">
    <citation type="journal article" date="2016" name="Nat. Commun.">
        <title>Extremotolerant tardigrade genome and improved radiotolerance of human cultured cells by tardigrade-unique protein.</title>
        <authorList>
            <person name="Hashimoto T."/>
            <person name="Horikawa D.D."/>
            <person name="Saito Y."/>
            <person name="Kuwahara H."/>
            <person name="Kozuka-Hata H."/>
            <person name="Shin-I T."/>
            <person name="Minakuchi Y."/>
            <person name="Ohishi K."/>
            <person name="Motoyama A."/>
            <person name="Aizu T."/>
            <person name="Enomoto A."/>
            <person name="Kondo K."/>
            <person name="Tanaka S."/>
            <person name="Hara Y."/>
            <person name="Koshikawa S."/>
            <person name="Sagara H."/>
            <person name="Miura T."/>
            <person name="Yokobori S."/>
            <person name="Miyagawa K."/>
            <person name="Suzuki Y."/>
            <person name="Kubo T."/>
            <person name="Oyama M."/>
            <person name="Kohara Y."/>
            <person name="Fujiyama A."/>
            <person name="Arakawa K."/>
            <person name="Katayama T."/>
            <person name="Toyoda A."/>
            <person name="Kunieda T."/>
        </authorList>
    </citation>
    <scope>NUCLEOTIDE SEQUENCE [LARGE SCALE GENOMIC DNA]</scope>
    <source>
        <strain evidence="2 3">YOKOZUNA-1</strain>
    </source>
</reference>
<gene>
    <name evidence="2" type="primary">RvY_15168-1</name>
    <name evidence="2" type="synonym">RvY_15168.1</name>
    <name evidence="2" type="ORF">RvY_15168</name>
</gene>
<dbReference type="EMBL" id="BDGG01000011">
    <property type="protein sequence ID" value="GAV04971.1"/>
    <property type="molecule type" value="Genomic_DNA"/>
</dbReference>
<organism evidence="2 3">
    <name type="scientific">Ramazzottius varieornatus</name>
    <name type="common">Water bear</name>
    <name type="synonym">Tardigrade</name>
    <dbReference type="NCBI Taxonomy" id="947166"/>
    <lineage>
        <taxon>Eukaryota</taxon>
        <taxon>Metazoa</taxon>
        <taxon>Ecdysozoa</taxon>
        <taxon>Tardigrada</taxon>
        <taxon>Eutardigrada</taxon>
        <taxon>Parachela</taxon>
        <taxon>Hypsibioidea</taxon>
        <taxon>Ramazzottiidae</taxon>
        <taxon>Ramazzottius</taxon>
    </lineage>
</organism>